<comment type="caution">
    <text evidence="2">The sequence shown here is derived from an EMBL/GenBank/DDBJ whole genome shotgun (WGS) entry which is preliminary data.</text>
</comment>
<dbReference type="EMBL" id="QKOX01000021">
    <property type="protein sequence ID" value="RWT20418.1"/>
    <property type="molecule type" value="Genomic_DNA"/>
</dbReference>
<organism evidence="2 3">
    <name type="scientific">Raoultella planticola</name>
    <name type="common">Klebsiella planticola</name>
    <dbReference type="NCBI Taxonomy" id="575"/>
    <lineage>
        <taxon>Bacteria</taxon>
        <taxon>Pseudomonadati</taxon>
        <taxon>Pseudomonadota</taxon>
        <taxon>Gammaproteobacteria</taxon>
        <taxon>Enterobacterales</taxon>
        <taxon>Enterobacteriaceae</taxon>
        <taxon>Klebsiella/Raoultella group</taxon>
        <taxon>Raoultella</taxon>
    </lineage>
</organism>
<sequence>MFYTVECNYTDPESEQEWNAFYSLEKLPALISVTGFSSSQRFKALKPGGPRYLAIHTVKYAEVLTSEEYKLKGGGNFSRWQNHITDWHRNLYECKGTAPAVASGEILLLSTQPLSFIEGLGYPALQMQASGPEKMPARRIAYVVTREIAAQLADMPGACLYAPLTPQLTNPAQA</sequence>
<reference evidence="1" key="3">
    <citation type="submission" date="2020-11" db="EMBL/GenBank/DDBJ databases">
        <authorList>
            <consortium name="NCBI Pathogen Detection Project"/>
        </authorList>
    </citation>
    <scope>NUCLEOTIDE SEQUENCE</scope>
    <source>
        <strain evidence="1">MISC063</strain>
    </source>
</reference>
<evidence type="ECO:0000313" key="3">
    <source>
        <dbReference type="Proteomes" id="UP000288843"/>
    </source>
</evidence>
<gene>
    <name evidence="2" type="ORF">DN603_19040</name>
    <name evidence="1" type="ORF">I8Y23_003937</name>
</gene>
<evidence type="ECO:0000313" key="1">
    <source>
        <dbReference type="EMBL" id="HAT1607591.1"/>
    </source>
</evidence>
<dbReference type="KEGG" id="rpln:B1209_11890"/>
<accession>A0A2X2GFZ8</accession>
<evidence type="ECO:0000313" key="2">
    <source>
        <dbReference type="EMBL" id="RWT20418.1"/>
    </source>
</evidence>
<reference evidence="1" key="1">
    <citation type="journal article" date="2018" name="Genome Biol.">
        <title>SKESA: strategic k-mer extension for scrupulous assemblies.</title>
        <authorList>
            <person name="Souvorov A."/>
            <person name="Agarwala R."/>
            <person name="Lipman D.J."/>
        </authorList>
    </citation>
    <scope>NUCLEOTIDE SEQUENCE</scope>
    <source>
        <strain evidence="1">MISC063</strain>
    </source>
</reference>
<dbReference type="EMBL" id="DACSEA010000018">
    <property type="protein sequence ID" value="HAT1607591.1"/>
    <property type="molecule type" value="Genomic_DNA"/>
</dbReference>
<name>A0A2X2GFZ8_RAOPL</name>
<protein>
    <submittedName>
        <fullName evidence="2">Sugar ABC transporter</fullName>
    </submittedName>
</protein>
<dbReference type="Proteomes" id="UP000288843">
    <property type="component" value="Unassembled WGS sequence"/>
</dbReference>
<proteinExistence type="predicted"/>
<reference evidence="2 3" key="2">
    <citation type="submission" date="2018-06" db="EMBL/GenBank/DDBJ databases">
        <title>Carbapenemase-producing Enterobacteriaceae present in wastewater treatment plant effluent and nearby surface waters in the US.</title>
        <authorList>
            <person name="Mathys D.A."/>
            <person name="Mollenkopf D.F."/>
            <person name="Feicht S.M."/>
            <person name="Adams R.J."/>
            <person name="Albers A.L."/>
            <person name="Stuever D.M."/>
            <person name="Daniels J.B."/>
            <person name="Wittum T.E."/>
        </authorList>
    </citation>
    <scope>NUCLEOTIDE SEQUENCE [LARGE SCALE GENOMIC DNA]</scope>
    <source>
        <strain evidence="2 3">GEO_47_Down_B</strain>
    </source>
</reference>
<dbReference type="RefSeq" id="WP_064793625.1">
    <property type="nucleotide sequence ID" value="NZ_ABZSJN020000004.1"/>
</dbReference>
<dbReference type="Proteomes" id="UP000864422">
    <property type="component" value="Unassembled WGS sequence"/>
</dbReference>
<dbReference type="AlphaFoldDB" id="A0A2X2GFZ8"/>